<feature type="compositionally biased region" description="Basic and acidic residues" evidence="2">
    <location>
        <begin position="223"/>
        <end position="244"/>
    </location>
</feature>
<keyword evidence="5" id="KW-1185">Reference proteome</keyword>
<name>A0A9K3CSB6_9EUKA</name>
<dbReference type="Proteomes" id="UP000265618">
    <property type="component" value="Unassembled WGS sequence"/>
</dbReference>
<feature type="region of interest" description="Disordered" evidence="2">
    <location>
        <begin position="273"/>
        <end position="317"/>
    </location>
</feature>
<dbReference type="InterPro" id="IPR000504">
    <property type="entry name" value="RRM_dom"/>
</dbReference>
<organism evidence="4 5">
    <name type="scientific">Kipferlia bialata</name>
    <dbReference type="NCBI Taxonomy" id="797122"/>
    <lineage>
        <taxon>Eukaryota</taxon>
        <taxon>Metamonada</taxon>
        <taxon>Carpediemonas-like organisms</taxon>
        <taxon>Kipferlia</taxon>
    </lineage>
</organism>
<evidence type="ECO:0000259" key="3">
    <source>
        <dbReference type="PROSITE" id="PS50102"/>
    </source>
</evidence>
<gene>
    <name evidence="4" type="ORF">KIPB_003036</name>
</gene>
<accession>A0A9K3CSB6</accession>
<dbReference type="InterPro" id="IPR012677">
    <property type="entry name" value="Nucleotide-bd_a/b_plait_sf"/>
</dbReference>
<evidence type="ECO:0000256" key="1">
    <source>
        <dbReference type="PROSITE-ProRule" id="PRU00176"/>
    </source>
</evidence>
<feature type="region of interest" description="Disordered" evidence="2">
    <location>
        <begin position="223"/>
        <end position="245"/>
    </location>
</feature>
<comment type="caution">
    <text evidence="4">The sequence shown here is derived from an EMBL/GenBank/DDBJ whole genome shotgun (WGS) entry which is preliminary data.</text>
</comment>
<dbReference type="PROSITE" id="PS50102">
    <property type="entry name" value="RRM"/>
    <property type="match status" value="1"/>
</dbReference>
<evidence type="ECO:0000256" key="2">
    <source>
        <dbReference type="SAM" id="MobiDB-lite"/>
    </source>
</evidence>
<dbReference type="Gene3D" id="3.30.70.330">
    <property type="match status" value="1"/>
</dbReference>
<feature type="compositionally biased region" description="Basic and acidic residues" evidence="2">
    <location>
        <begin position="307"/>
        <end position="317"/>
    </location>
</feature>
<feature type="region of interest" description="Disordered" evidence="2">
    <location>
        <begin position="151"/>
        <end position="183"/>
    </location>
</feature>
<sequence length="326" mass="36116">MDDMDQESEDVTMDDMDQLSMSLWNLLPNEGDEADDETRPDPVATLVIRAIANCPEPKGLVGLLDTVCVCMQGVRDVMRVHRDLRKFTALRLGPDHSPSENMRKGAAAKVAKHRVVKRGRQWVDEVSTVGPNGKGFPSKSHRTVEEAIAAEEEHQAKVEREGEAEAQGEGEREGESKEEGKREKATEYMAYINKIGQGCSKADLDEYLDDIEGFCYIRMPLKEPKAKEGERKGQQLADKKEEKKALKHRGFAYVGFETQAGLDKCLKRTGADLKGKKIQVRPSQPPKAQEGSGPQGRPAKRKPHKNAKPDPGQKIDKAAFAALMGL</sequence>
<evidence type="ECO:0000313" key="5">
    <source>
        <dbReference type="Proteomes" id="UP000265618"/>
    </source>
</evidence>
<dbReference type="OrthoDB" id="6159137at2759"/>
<protein>
    <recommendedName>
        <fullName evidence="3">RRM domain-containing protein</fullName>
    </recommendedName>
</protein>
<proteinExistence type="predicted"/>
<dbReference type="InterPro" id="IPR035979">
    <property type="entry name" value="RBD_domain_sf"/>
</dbReference>
<dbReference type="AlphaFoldDB" id="A0A9K3CSB6"/>
<dbReference type="EMBL" id="BDIP01000550">
    <property type="protein sequence ID" value="GIQ81977.1"/>
    <property type="molecule type" value="Genomic_DNA"/>
</dbReference>
<evidence type="ECO:0000313" key="4">
    <source>
        <dbReference type="EMBL" id="GIQ81977.1"/>
    </source>
</evidence>
<dbReference type="SUPFAM" id="SSF54928">
    <property type="entry name" value="RNA-binding domain, RBD"/>
    <property type="match status" value="1"/>
</dbReference>
<reference evidence="4 5" key="1">
    <citation type="journal article" date="2018" name="PLoS ONE">
        <title>The draft genome of Kipferlia bialata reveals reductive genome evolution in fornicate parasites.</title>
        <authorList>
            <person name="Tanifuji G."/>
            <person name="Takabayashi S."/>
            <person name="Kume K."/>
            <person name="Takagi M."/>
            <person name="Nakayama T."/>
            <person name="Kamikawa R."/>
            <person name="Inagaki Y."/>
            <person name="Hashimoto T."/>
        </authorList>
    </citation>
    <scope>NUCLEOTIDE SEQUENCE [LARGE SCALE GENOMIC DNA]</scope>
    <source>
        <strain evidence="4">NY0173</strain>
    </source>
</reference>
<keyword evidence="1" id="KW-0694">RNA-binding</keyword>
<dbReference type="GO" id="GO:0003723">
    <property type="term" value="F:RNA binding"/>
    <property type="evidence" value="ECO:0007669"/>
    <property type="project" value="UniProtKB-UniRule"/>
</dbReference>
<feature type="domain" description="RRM" evidence="3">
    <location>
        <begin position="188"/>
        <end position="285"/>
    </location>
</feature>